<keyword evidence="3 11" id="KW-0808">Transferase</keyword>
<evidence type="ECO:0000313" key="11">
    <source>
        <dbReference type="EMBL" id="MBB4960164.1"/>
    </source>
</evidence>
<dbReference type="Gene3D" id="3.30.200.20">
    <property type="entry name" value="Phosphorylase Kinase, domain 1"/>
    <property type="match status" value="1"/>
</dbReference>
<evidence type="ECO:0000256" key="4">
    <source>
        <dbReference type="ARBA" id="ARBA00022741"/>
    </source>
</evidence>
<dbReference type="PANTHER" id="PTHR43289:SF6">
    <property type="entry name" value="SERINE_THREONINE-PROTEIN KINASE NEKL-3"/>
    <property type="match status" value="1"/>
</dbReference>
<accession>A0A7W7SSK7</accession>
<feature type="domain" description="Protein kinase" evidence="10">
    <location>
        <begin position="14"/>
        <end position="271"/>
    </location>
</feature>
<dbReference type="CDD" id="cd14014">
    <property type="entry name" value="STKc_PknB_like"/>
    <property type="match status" value="1"/>
</dbReference>
<dbReference type="SUPFAM" id="SSF56112">
    <property type="entry name" value="Protein kinase-like (PK-like)"/>
    <property type="match status" value="1"/>
</dbReference>
<feature type="binding site" evidence="7">
    <location>
        <position position="43"/>
    </location>
    <ligand>
        <name>ATP</name>
        <dbReference type="ChEBI" id="CHEBI:30616"/>
    </ligand>
</feature>
<keyword evidence="12" id="KW-1185">Reference proteome</keyword>
<feature type="compositionally biased region" description="Basic and acidic residues" evidence="8">
    <location>
        <begin position="258"/>
        <end position="296"/>
    </location>
</feature>
<feature type="compositionally biased region" description="Low complexity" evidence="8">
    <location>
        <begin position="353"/>
        <end position="365"/>
    </location>
</feature>
<keyword evidence="2" id="KW-0723">Serine/threonine-protein kinase</keyword>
<dbReference type="InterPro" id="IPR017441">
    <property type="entry name" value="Protein_kinase_ATP_BS"/>
</dbReference>
<sequence length="475" mass="50199">MTALHAGELLTRRYRLIDRIGAGGMSVVWRARDEVLDRLVAVKILTAALAADARFRDLVREEARAAAQLVHPGVTAVHDYGEVVAPDGTVTAFVVMELLVGEELAARLVAGPLPWPEAVRICAEVADALAAAHRLGIVHRDVTPANVMLTSTGAKVLDFGIATWAGTPDDDEDGTTFGTPAYVAPERLDGLPAQPATDVYALGVLLYETLTGRVPFPATTWDDLTGVPTTATMPPLTGVPDLPAAVADLCRRCLARSTADRPSARQTRDILRDQAREGPRDQIREDPSDQIREGLRQRHQPGIPHRRLAPKRAVGVVAAAVLGLVAVTVGVLVTTSPPREHTEQALPPPSPVTAPTTAPVASSSAGNQPAQPATVVPDVSPTGAAPPQVAAAELVAQLHRIIDDGVSAGAIRDDVGIDLRNHVRHLLPISPTEPADLTRPVAEIRDKIAVRVAEGTITTAHARQLDTTLAHLASM</sequence>
<reference evidence="11 12" key="1">
    <citation type="submission" date="2020-08" db="EMBL/GenBank/DDBJ databases">
        <title>Sequencing the genomes of 1000 actinobacteria strains.</title>
        <authorList>
            <person name="Klenk H.-P."/>
        </authorList>
    </citation>
    <scope>NUCLEOTIDE SEQUENCE [LARGE SCALE GENOMIC DNA]</scope>
    <source>
        <strain evidence="11 12">DSM 45886</strain>
    </source>
</reference>
<evidence type="ECO:0000256" key="8">
    <source>
        <dbReference type="SAM" id="MobiDB-lite"/>
    </source>
</evidence>
<organism evidence="11 12">
    <name type="scientific">Micromonospora polyrhachis</name>
    <dbReference type="NCBI Taxonomy" id="1282883"/>
    <lineage>
        <taxon>Bacteria</taxon>
        <taxon>Bacillati</taxon>
        <taxon>Actinomycetota</taxon>
        <taxon>Actinomycetes</taxon>
        <taxon>Micromonosporales</taxon>
        <taxon>Micromonosporaceae</taxon>
        <taxon>Micromonospora</taxon>
    </lineage>
</organism>
<gene>
    <name evidence="11" type="ORF">FHR38_003897</name>
</gene>
<keyword evidence="4 7" id="KW-0547">Nucleotide-binding</keyword>
<dbReference type="InterPro" id="IPR000719">
    <property type="entry name" value="Prot_kinase_dom"/>
</dbReference>
<evidence type="ECO:0000256" key="7">
    <source>
        <dbReference type="PROSITE-ProRule" id="PRU10141"/>
    </source>
</evidence>
<dbReference type="InterPro" id="IPR011009">
    <property type="entry name" value="Kinase-like_dom_sf"/>
</dbReference>
<dbReference type="GO" id="GO:0004674">
    <property type="term" value="F:protein serine/threonine kinase activity"/>
    <property type="evidence" value="ECO:0007669"/>
    <property type="project" value="UniProtKB-KW"/>
</dbReference>
<keyword evidence="5 11" id="KW-0418">Kinase</keyword>
<dbReference type="GO" id="GO:0005524">
    <property type="term" value="F:ATP binding"/>
    <property type="evidence" value="ECO:0007669"/>
    <property type="project" value="UniProtKB-UniRule"/>
</dbReference>
<keyword evidence="9" id="KW-0472">Membrane</keyword>
<dbReference type="RefSeq" id="WP_184535974.1">
    <property type="nucleotide sequence ID" value="NZ_JACHJW010000001.1"/>
</dbReference>
<evidence type="ECO:0000259" key="10">
    <source>
        <dbReference type="PROSITE" id="PS50011"/>
    </source>
</evidence>
<dbReference type="EMBL" id="JACHJW010000001">
    <property type="protein sequence ID" value="MBB4960164.1"/>
    <property type="molecule type" value="Genomic_DNA"/>
</dbReference>
<evidence type="ECO:0000256" key="6">
    <source>
        <dbReference type="ARBA" id="ARBA00022840"/>
    </source>
</evidence>
<keyword evidence="9" id="KW-0812">Transmembrane</keyword>
<feature type="transmembrane region" description="Helical" evidence="9">
    <location>
        <begin position="313"/>
        <end position="333"/>
    </location>
</feature>
<name>A0A7W7SSK7_9ACTN</name>
<evidence type="ECO:0000256" key="3">
    <source>
        <dbReference type="ARBA" id="ARBA00022679"/>
    </source>
</evidence>
<dbReference type="Proteomes" id="UP000578819">
    <property type="component" value="Unassembled WGS sequence"/>
</dbReference>
<dbReference type="PROSITE" id="PS00107">
    <property type="entry name" value="PROTEIN_KINASE_ATP"/>
    <property type="match status" value="1"/>
</dbReference>
<feature type="region of interest" description="Disordered" evidence="8">
    <location>
        <begin position="257"/>
        <end position="307"/>
    </location>
</feature>
<keyword evidence="6 7" id="KW-0067">ATP-binding</keyword>
<dbReference type="PANTHER" id="PTHR43289">
    <property type="entry name" value="MITOGEN-ACTIVATED PROTEIN KINASE KINASE KINASE 20-RELATED"/>
    <property type="match status" value="1"/>
</dbReference>
<evidence type="ECO:0000256" key="9">
    <source>
        <dbReference type="SAM" id="Phobius"/>
    </source>
</evidence>
<keyword evidence="9" id="KW-1133">Transmembrane helix</keyword>
<dbReference type="AlphaFoldDB" id="A0A7W7SSK7"/>
<dbReference type="EC" id="2.7.11.1" evidence="1"/>
<dbReference type="Gene3D" id="1.10.510.10">
    <property type="entry name" value="Transferase(Phosphotransferase) domain 1"/>
    <property type="match status" value="1"/>
</dbReference>
<feature type="region of interest" description="Disordered" evidence="8">
    <location>
        <begin position="338"/>
        <end position="376"/>
    </location>
</feature>
<evidence type="ECO:0000313" key="12">
    <source>
        <dbReference type="Proteomes" id="UP000578819"/>
    </source>
</evidence>
<comment type="caution">
    <text evidence="11">The sequence shown here is derived from an EMBL/GenBank/DDBJ whole genome shotgun (WGS) entry which is preliminary data.</text>
</comment>
<protein>
    <recommendedName>
        <fullName evidence="1">non-specific serine/threonine protein kinase</fullName>
        <ecNumber evidence="1">2.7.11.1</ecNumber>
    </recommendedName>
</protein>
<evidence type="ECO:0000256" key="1">
    <source>
        <dbReference type="ARBA" id="ARBA00012513"/>
    </source>
</evidence>
<evidence type="ECO:0000256" key="2">
    <source>
        <dbReference type="ARBA" id="ARBA00022527"/>
    </source>
</evidence>
<dbReference type="PROSITE" id="PS00109">
    <property type="entry name" value="PROTEIN_KINASE_TYR"/>
    <property type="match status" value="1"/>
</dbReference>
<evidence type="ECO:0000256" key="5">
    <source>
        <dbReference type="ARBA" id="ARBA00022777"/>
    </source>
</evidence>
<proteinExistence type="predicted"/>
<dbReference type="InterPro" id="IPR008266">
    <property type="entry name" value="Tyr_kinase_AS"/>
</dbReference>
<dbReference type="PROSITE" id="PS50011">
    <property type="entry name" value="PROTEIN_KINASE_DOM"/>
    <property type="match status" value="1"/>
</dbReference>
<dbReference type="Pfam" id="PF00069">
    <property type="entry name" value="Pkinase"/>
    <property type="match status" value="1"/>
</dbReference>